<dbReference type="EMBL" id="CP001330">
    <property type="protein sequence ID" value="ACO66391.1"/>
    <property type="molecule type" value="Genomic_DNA"/>
</dbReference>
<name>C1EDM5_MICCC</name>
<evidence type="ECO:0000313" key="1">
    <source>
        <dbReference type="EMBL" id="ACO66391.1"/>
    </source>
</evidence>
<organism evidence="1 2">
    <name type="scientific">Micromonas commoda (strain RCC299 / NOUM17 / CCMP2709)</name>
    <name type="common">Picoplanktonic green alga</name>
    <dbReference type="NCBI Taxonomy" id="296587"/>
    <lineage>
        <taxon>Eukaryota</taxon>
        <taxon>Viridiplantae</taxon>
        <taxon>Chlorophyta</taxon>
        <taxon>Mamiellophyceae</taxon>
        <taxon>Mamiellales</taxon>
        <taxon>Mamiellaceae</taxon>
        <taxon>Micromonas</taxon>
    </lineage>
</organism>
<keyword evidence="2" id="KW-1185">Reference proteome</keyword>
<dbReference type="AlphaFoldDB" id="C1EDM5"/>
<dbReference type="InParanoid" id="C1EDM5"/>
<dbReference type="GeneID" id="8247246"/>
<dbReference type="KEGG" id="mis:MICPUN_109118"/>
<dbReference type="RefSeq" id="XP_002505133.1">
    <property type="nucleotide sequence ID" value="XM_002505087.1"/>
</dbReference>
<dbReference type="Proteomes" id="UP000002009">
    <property type="component" value="Chromosome 11"/>
</dbReference>
<gene>
    <name evidence="1" type="ORF">MICPUN_109118</name>
</gene>
<protein>
    <submittedName>
        <fullName evidence="1">Uncharacterized protein</fullName>
    </submittedName>
</protein>
<proteinExistence type="predicted"/>
<evidence type="ECO:0000313" key="2">
    <source>
        <dbReference type="Proteomes" id="UP000002009"/>
    </source>
</evidence>
<accession>C1EDM5</accession>
<dbReference type="OrthoDB" id="10549624at2759"/>
<sequence>MSAAAACQSLARVAPALRPRASVARRGVRPQNFFTVRAAAPPCECEIEGETRVAKVNGKDVSAAALRGVSVMDRRGGTTNLGEQIGDKGVLVLLRHLG</sequence>
<reference evidence="1 2" key="1">
    <citation type="journal article" date="2009" name="Science">
        <title>Green evolution and dynamic adaptations revealed by genomes of the marine picoeukaryotes Micromonas.</title>
        <authorList>
            <person name="Worden A.Z."/>
            <person name="Lee J.H."/>
            <person name="Mock T."/>
            <person name="Rouze P."/>
            <person name="Simmons M.P."/>
            <person name="Aerts A.L."/>
            <person name="Allen A.E."/>
            <person name="Cuvelier M.L."/>
            <person name="Derelle E."/>
            <person name="Everett M.V."/>
            <person name="Foulon E."/>
            <person name="Grimwood J."/>
            <person name="Gundlach H."/>
            <person name="Henrissat B."/>
            <person name="Napoli C."/>
            <person name="McDonald S.M."/>
            <person name="Parker M.S."/>
            <person name="Rombauts S."/>
            <person name="Salamov A."/>
            <person name="Von Dassow P."/>
            <person name="Badger J.H."/>
            <person name="Coutinho P.M."/>
            <person name="Demir E."/>
            <person name="Dubchak I."/>
            <person name="Gentemann C."/>
            <person name="Eikrem W."/>
            <person name="Gready J.E."/>
            <person name="John U."/>
            <person name="Lanier W."/>
            <person name="Lindquist E.A."/>
            <person name="Lucas S."/>
            <person name="Mayer K.F."/>
            <person name="Moreau H."/>
            <person name="Not F."/>
            <person name="Otillar R."/>
            <person name="Panaud O."/>
            <person name="Pangilinan J."/>
            <person name="Paulsen I."/>
            <person name="Piegu B."/>
            <person name="Poliakov A."/>
            <person name="Robbens S."/>
            <person name="Schmutz J."/>
            <person name="Toulza E."/>
            <person name="Wyss T."/>
            <person name="Zelensky A."/>
            <person name="Zhou K."/>
            <person name="Armbrust E.V."/>
            <person name="Bhattacharya D."/>
            <person name="Goodenough U.W."/>
            <person name="Van de Peer Y."/>
            <person name="Grigoriev I.V."/>
        </authorList>
    </citation>
    <scope>NUCLEOTIDE SEQUENCE [LARGE SCALE GENOMIC DNA]</scope>
    <source>
        <strain evidence="2">RCC299 / NOUM17</strain>
    </source>
</reference>